<comment type="subcellular location">
    <subcellularLocation>
        <location evidence="1">Membrane</location>
        <topology evidence="1">Multi-pass membrane protein</topology>
    </subcellularLocation>
</comment>
<evidence type="ECO:0000256" key="3">
    <source>
        <dbReference type="ARBA" id="ARBA00004991"/>
    </source>
</evidence>
<keyword evidence="6 9" id="KW-0812">Transmembrane</keyword>
<dbReference type="GO" id="GO:0006679">
    <property type="term" value="P:glucosylceramide biosynthetic process"/>
    <property type="evidence" value="ECO:0007669"/>
    <property type="project" value="TreeGrafter"/>
</dbReference>
<comment type="caution">
    <text evidence="10">The sequence shown here is derived from an EMBL/GenBank/DDBJ whole genome shotgun (WGS) entry which is preliminary data.</text>
</comment>
<dbReference type="eggNOG" id="COG1215">
    <property type="taxonomic scope" value="Bacteria"/>
</dbReference>
<dbReference type="InterPro" id="IPR029044">
    <property type="entry name" value="Nucleotide-diphossugar_trans"/>
</dbReference>
<dbReference type="PANTHER" id="PTHR12726">
    <property type="entry name" value="CERAMIDE GLUCOSYLTRANSFERASE"/>
    <property type="match status" value="1"/>
</dbReference>
<keyword evidence="8 9" id="KW-0472">Membrane</keyword>
<evidence type="ECO:0000256" key="9">
    <source>
        <dbReference type="SAM" id="Phobius"/>
    </source>
</evidence>
<reference evidence="10 11" key="1">
    <citation type="submission" date="2014-08" db="EMBL/GenBank/DDBJ databases">
        <title>Whole genome shotgun sequence of Rhizobium rubi NBRC 13261.</title>
        <authorList>
            <person name="Katano-Makiyama Y."/>
            <person name="Hosoyama A."/>
            <person name="Hashimoto M."/>
            <person name="Hosoyama Y."/>
            <person name="Noguchi M."/>
            <person name="Tsuchikane K."/>
            <person name="Uohara A."/>
            <person name="Ohji S."/>
            <person name="Ichikawa N."/>
            <person name="Kimura A."/>
            <person name="Yamazoe A."/>
            <person name="Fujita N."/>
        </authorList>
    </citation>
    <scope>NUCLEOTIDE SEQUENCE [LARGE SCALE GENOMIC DNA]</scope>
    <source>
        <strain evidence="10 11">NBRC 13261</strain>
    </source>
</reference>
<evidence type="ECO:0000256" key="2">
    <source>
        <dbReference type="ARBA" id="ARBA00004760"/>
    </source>
</evidence>
<proteinExistence type="predicted"/>
<keyword evidence="4" id="KW-0328">Glycosyltransferase</keyword>
<feature type="transmembrane region" description="Helical" evidence="9">
    <location>
        <begin position="297"/>
        <end position="320"/>
    </location>
</feature>
<gene>
    <name evidence="10" type="ORF">RRU01S_02_01080</name>
</gene>
<dbReference type="Gene3D" id="3.90.550.10">
    <property type="entry name" value="Spore Coat Polysaccharide Biosynthesis Protein SpsA, Chain A"/>
    <property type="match status" value="1"/>
</dbReference>
<sequence>MDIALAVGALVLLFVHLLSITLAAIRLKRTPRPNALSASKPAVSLVIPLRGIENFTPLTISRAFALDWPDYEIIFCVADKNDPVIREVQSQITAHPQINATVLIGDDRISANPKLNNCVKGWRAAAHDWVILADSNVLMPPDYITTLMAAWRNDTGLVCSPPIGSRPFDLWAEVECSFLNTFQARYQYSAEALGGGFAQGKTMLWHKPFLNARGGIEALGAEIAEDAAATKLVRAAGLNVHLVSLPFEQPLGQRSLREIWSRQTRWGRLRRVTFPLFFAPEIFVGAVPPLLLTMAALLLAGAGPTAVCAGGAAILASFYLPELYLAKHAGWHISWRSLTAMMIRDLLLPAVWTKSLLGSSVSWRGNMMTVATDQSSLSPSTAELT</sequence>
<feature type="transmembrane region" description="Helical" evidence="9">
    <location>
        <begin position="6"/>
        <end position="25"/>
    </location>
</feature>
<evidence type="ECO:0000313" key="10">
    <source>
        <dbReference type="EMBL" id="GAK68780.1"/>
    </source>
</evidence>
<evidence type="ECO:0000256" key="6">
    <source>
        <dbReference type="ARBA" id="ARBA00022692"/>
    </source>
</evidence>
<dbReference type="SUPFAM" id="SSF53448">
    <property type="entry name" value="Nucleotide-diphospho-sugar transferases"/>
    <property type="match status" value="1"/>
</dbReference>
<dbReference type="CDD" id="cd02520">
    <property type="entry name" value="Glucosylceramide_synthase"/>
    <property type="match status" value="1"/>
</dbReference>
<dbReference type="InterPro" id="IPR025993">
    <property type="entry name" value="Ceramide_glucosylTrfase"/>
</dbReference>
<evidence type="ECO:0000313" key="11">
    <source>
        <dbReference type="Proteomes" id="UP000028701"/>
    </source>
</evidence>
<dbReference type="OrthoDB" id="9814255at2"/>
<accession>A0A081CQ34</accession>
<dbReference type="RefSeq" id="WP_045228380.1">
    <property type="nucleotide sequence ID" value="NZ_BBJU01000002.1"/>
</dbReference>
<protein>
    <recommendedName>
        <fullName evidence="12">Ceramide glucosyltransferase</fullName>
    </recommendedName>
</protein>
<dbReference type="Proteomes" id="UP000028701">
    <property type="component" value="Unassembled WGS sequence"/>
</dbReference>
<evidence type="ECO:0000256" key="5">
    <source>
        <dbReference type="ARBA" id="ARBA00022679"/>
    </source>
</evidence>
<evidence type="ECO:0000256" key="8">
    <source>
        <dbReference type="ARBA" id="ARBA00023136"/>
    </source>
</evidence>
<evidence type="ECO:0008006" key="12">
    <source>
        <dbReference type="Google" id="ProtNLM"/>
    </source>
</evidence>
<dbReference type="PANTHER" id="PTHR12726:SF0">
    <property type="entry name" value="CERAMIDE GLUCOSYLTRANSFERASE"/>
    <property type="match status" value="1"/>
</dbReference>
<feature type="transmembrane region" description="Helical" evidence="9">
    <location>
        <begin position="272"/>
        <end position="291"/>
    </location>
</feature>
<evidence type="ECO:0000256" key="7">
    <source>
        <dbReference type="ARBA" id="ARBA00022989"/>
    </source>
</evidence>
<dbReference type="Pfam" id="PF13506">
    <property type="entry name" value="Glyco_transf_21"/>
    <property type="match status" value="1"/>
</dbReference>
<organism evidence="10 11">
    <name type="scientific">Agrobacterium rubi TR3 = NBRC 13261</name>
    <dbReference type="NCBI Taxonomy" id="1368415"/>
    <lineage>
        <taxon>Bacteria</taxon>
        <taxon>Pseudomonadati</taxon>
        <taxon>Pseudomonadota</taxon>
        <taxon>Alphaproteobacteria</taxon>
        <taxon>Hyphomicrobiales</taxon>
        <taxon>Rhizobiaceae</taxon>
        <taxon>Rhizobium/Agrobacterium group</taxon>
        <taxon>Agrobacterium</taxon>
    </lineage>
</organism>
<evidence type="ECO:0000256" key="4">
    <source>
        <dbReference type="ARBA" id="ARBA00022676"/>
    </source>
</evidence>
<dbReference type="AlphaFoldDB" id="A0A081CQ34"/>
<keyword evidence="5" id="KW-0808">Transferase</keyword>
<comment type="pathway">
    <text evidence="2">Lipid metabolism; sphingolipid metabolism.</text>
</comment>
<name>A0A081CQ34_9HYPH</name>
<dbReference type="GO" id="GO:0016020">
    <property type="term" value="C:membrane"/>
    <property type="evidence" value="ECO:0007669"/>
    <property type="project" value="UniProtKB-SubCell"/>
</dbReference>
<dbReference type="GO" id="GO:0008120">
    <property type="term" value="F:ceramide glucosyltransferase activity"/>
    <property type="evidence" value="ECO:0007669"/>
    <property type="project" value="TreeGrafter"/>
</dbReference>
<evidence type="ECO:0000256" key="1">
    <source>
        <dbReference type="ARBA" id="ARBA00004141"/>
    </source>
</evidence>
<dbReference type="EMBL" id="BBJU01000002">
    <property type="protein sequence ID" value="GAK68780.1"/>
    <property type="molecule type" value="Genomic_DNA"/>
</dbReference>
<keyword evidence="7 9" id="KW-1133">Transmembrane helix</keyword>
<comment type="pathway">
    <text evidence="3">Sphingolipid metabolism.</text>
</comment>